<dbReference type="InterPro" id="IPR025996">
    <property type="entry name" value="MT1864/Rv1816-like_C"/>
</dbReference>
<proteinExistence type="predicted"/>
<dbReference type="EMBL" id="BMKW01000010">
    <property type="protein sequence ID" value="GGJ29521.1"/>
    <property type="molecule type" value="Genomic_DNA"/>
</dbReference>
<name>A0A917KU25_9PROT</name>
<reference evidence="6" key="1">
    <citation type="journal article" date="2014" name="Int. J. Syst. Evol. Microbiol.">
        <title>Complete genome sequence of Corynebacterium casei LMG S-19264T (=DSM 44701T), isolated from a smear-ripened cheese.</title>
        <authorList>
            <consortium name="US DOE Joint Genome Institute (JGI-PGF)"/>
            <person name="Walter F."/>
            <person name="Albersmeier A."/>
            <person name="Kalinowski J."/>
            <person name="Ruckert C."/>
        </authorList>
    </citation>
    <scope>NUCLEOTIDE SEQUENCE</scope>
    <source>
        <strain evidence="6">CGMCC 1.3617</strain>
    </source>
</reference>
<dbReference type="InterPro" id="IPR001647">
    <property type="entry name" value="HTH_TetR"/>
</dbReference>
<dbReference type="PROSITE" id="PS50977">
    <property type="entry name" value="HTH_TETR_2"/>
    <property type="match status" value="1"/>
</dbReference>
<evidence type="ECO:0000256" key="1">
    <source>
        <dbReference type="ARBA" id="ARBA00023015"/>
    </source>
</evidence>
<keyword evidence="1" id="KW-0805">Transcription regulation</keyword>
<keyword evidence="3" id="KW-0804">Transcription</keyword>
<dbReference type="GO" id="GO:0000976">
    <property type="term" value="F:transcription cis-regulatory region binding"/>
    <property type="evidence" value="ECO:0007669"/>
    <property type="project" value="TreeGrafter"/>
</dbReference>
<reference evidence="6" key="2">
    <citation type="submission" date="2020-09" db="EMBL/GenBank/DDBJ databases">
        <authorList>
            <person name="Sun Q."/>
            <person name="Zhou Y."/>
        </authorList>
    </citation>
    <scope>NUCLEOTIDE SEQUENCE</scope>
    <source>
        <strain evidence="6">CGMCC 1.3617</strain>
    </source>
</reference>
<evidence type="ECO:0000313" key="7">
    <source>
        <dbReference type="Proteomes" id="UP000661507"/>
    </source>
</evidence>
<dbReference type="Pfam" id="PF00440">
    <property type="entry name" value="TetR_N"/>
    <property type="match status" value="1"/>
</dbReference>
<evidence type="ECO:0000256" key="4">
    <source>
        <dbReference type="PROSITE-ProRule" id="PRU00335"/>
    </source>
</evidence>
<sequence length="182" mass="18858">MSTSNRPYHHGDLRAALLDAADALVEKGGDGAVSLREVARAAGVSATAAYRHFTDKEALLAALSARHFRDFGAALGAADTAGGMAGRGRAYVRFALARPGRFRLMFSGLRARSAAHPELREASCAAFEALRGAAGSEDAALRAWAFVHGLAHLLLDGALQGGDEEAVIARLVTEPPPARGGG</sequence>
<evidence type="ECO:0000313" key="6">
    <source>
        <dbReference type="EMBL" id="GGJ29521.1"/>
    </source>
</evidence>
<dbReference type="GO" id="GO:0003700">
    <property type="term" value="F:DNA-binding transcription factor activity"/>
    <property type="evidence" value="ECO:0007669"/>
    <property type="project" value="TreeGrafter"/>
</dbReference>
<keyword evidence="7" id="KW-1185">Reference proteome</keyword>
<dbReference type="Proteomes" id="UP000661507">
    <property type="component" value="Unassembled WGS sequence"/>
</dbReference>
<gene>
    <name evidence="6" type="ORF">GCM10011320_41050</name>
</gene>
<evidence type="ECO:0000259" key="5">
    <source>
        <dbReference type="PROSITE" id="PS50977"/>
    </source>
</evidence>
<dbReference type="PANTHER" id="PTHR30055">
    <property type="entry name" value="HTH-TYPE TRANSCRIPTIONAL REGULATOR RUTR"/>
    <property type="match status" value="1"/>
</dbReference>
<keyword evidence="2 4" id="KW-0238">DNA-binding</keyword>
<dbReference type="RefSeq" id="WP_229681451.1">
    <property type="nucleotide sequence ID" value="NZ_BMKW01000010.1"/>
</dbReference>
<dbReference type="AlphaFoldDB" id="A0A917KU25"/>
<dbReference type="Gene3D" id="1.10.357.10">
    <property type="entry name" value="Tetracycline Repressor, domain 2"/>
    <property type="match status" value="1"/>
</dbReference>
<protein>
    <submittedName>
        <fullName evidence="6">TetR family transcriptional regulator</fullName>
    </submittedName>
</protein>
<dbReference type="Pfam" id="PF13305">
    <property type="entry name" value="TetR_C_33"/>
    <property type="match status" value="1"/>
</dbReference>
<accession>A0A917KU25</accession>
<dbReference type="SUPFAM" id="SSF48498">
    <property type="entry name" value="Tetracyclin repressor-like, C-terminal domain"/>
    <property type="match status" value="1"/>
</dbReference>
<evidence type="ECO:0000256" key="3">
    <source>
        <dbReference type="ARBA" id="ARBA00023163"/>
    </source>
</evidence>
<dbReference type="InterPro" id="IPR036271">
    <property type="entry name" value="Tet_transcr_reg_TetR-rel_C_sf"/>
</dbReference>
<feature type="domain" description="HTH tetR-type" evidence="5">
    <location>
        <begin position="11"/>
        <end position="71"/>
    </location>
</feature>
<feature type="DNA-binding region" description="H-T-H motif" evidence="4">
    <location>
        <begin position="34"/>
        <end position="53"/>
    </location>
</feature>
<dbReference type="InterPro" id="IPR009057">
    <property type="entry name" value="Homeodomain-like_sf"/>
</dbReference>
<dbReference type="PANTHER" id="PTHR30055:SF220">
    <property type="entry name" value="TETR-FAMILY REGULATORY PROTEIN"/>
    <property type="match status" value="1"/>
</dbReference>
<evidence type="ECO:0000256" key="2">
    <source>
        <dbReference type="ARBA" id="ARBA00023125"/>
    </source>
</evidence>
<dbReference type="InterPro" id="IPR050109">
    <property type="entry name" value="HTH-type_TetR-like_transc_reg"/>
</dbReference>
<organism evidence="6 7">
    <name type="scientific">Neoroseomonas lacus</name>
    <dbReference type="NCBI Taxonomy" id="287609"/>
    <lineage>
        <taxon>Bacteria</taxon>
        <taxon>Pseudomonadati</taxon>
        <taxon>Pseudomonadota</taxon>
        <taxon>Alphaproteobacteria</taxon>
        <taxon>Acetobacterales</taxon>
        <taxon>Acetobacteraceae</taxon>
        <taxon>Neoroseomonas</taxon>
    </lineage>
</organism>
<comment type="caution">
    <text evidence="6">The sequence shown here is derived from an EMBL/GenBank/DDBJ whole genome shotgun (WGS) entry which is preliminary data.</text>
</comment>
<dbReference type="PRINTS" id="PR00455">
    <property type="entry name" value="HTHTETR"/>
</dbReference>
<dbReference type="SUPFAM" id="SSF46689">
    <property type="entry name" value="Homeodomain-like"/>
    <property type="match status" value="1"/>
</dbReference>